<dbReference type="InterPro" id="IPR013105">
    <property type="entry name" value="TPR_2"/>
</dbReference>
<dbReference type="Pfam" id="PF07719">
    <property type="entry name" value="TPR_2"/>
    <property type="match status" value="1"/>
</dbReference>
<name>A0A1S6HNV1_9GAMM</name>
<dbReference type="STRING" id="225848.Sps_02022"/>
<dbReference type="SUPFAM" id="SSF48452">
    <property type="entry name" value="TPR-like"/>
    <property type="match status" value="1"/>
</dbReference>
<dbReference type="SMART" id="SM00028">
    <property type="entry name" value="TPR"/>
    <property type="match status" value="5"/>
</dbReference>
<keyword evidence="2" id="KW-0677">Repeat</keyword>
<feature type="chain" id="PRO_5013181804" evidence="5">
    <location>
        <begin position="24"/>
        <end position="663"/>
    </location>
</feature>
<dbReference type="AlphaFoldDB" id="A0A1S6HNV1"/>
<dbReference type="InterPro" id="IPR019734">
    <property type="entry name" value="TPR_rpt"/>
</dbReference>
<sequence>MNKLSFCLLVLISLLLISLSSYSGTAPVNNNHIDTRQDAPLGFPVSTGAAVGYVDDKACAVCHNDLYQSYQSVGMAMSFKAASLEHTLADYNAKPLFHAASQRYYQMRIVGKDIVFKRYQRDADGNVINLVEQKVDWFLGSGNKVRSYLYQTNNGELFLLPLDWYSETKQWQMHPGFEAKNHQGVLRQVNRECMFCHNAFPQVETGSDIAWKPHTFPKDLPHGTGCQRCHGPGAKHMGQALNVASPESIRSAITNPARLPDKQRDSVCFQCHLLPSGAIVGQRRFERPVYSFRPGEILNDYLLHVDVVDSELPKKDRFEINHHGYRFLQSECFQKSEGKLACISCHDPHKKVSQEDRAEHFSAVCKTCHIPHEAKISEDVADSNDCTACHMPKRRTQDVVHAVMTDHRIQINTTRAKARLAAIEKIPPRINGLDFLFPELSPKNAEGEVYKAVSVLHTYKSPSMVDKLTAELARANIKEITPWLTLANAQISLKRFKQAEITLQKALKLEADNPKAKQLYGIVMLGQGKTEQAERYFQQALVLLPTSADIYFNYGLLQIQKSDYKKARKLFNKALAQRHNLAIAWFYLGYIAAKMDDSELAIEQFQQALAIEPTHTRSYIAIADAYLKLDKQEQALRYLKHGLTSARQPKLIEQKLAVLTQAN</sequence>
<dbReference type="Gene3D" id="1.25.40.10">
    <property type="entry name" value="Tetratricopeptide repeat domain"/>
    <property type="match status" value="1"/>
</dbReference>
<dbReference type="Gene3D" id="1.10.1130.10">
    <property type="entry name" value="Flavocytochrome C3, Chain A"/>
    <property type="match status" value="1"/>
</dbReference>
<reference evidence="6 7" key="1">
    <citation type="submission" date="2016-03" db="EMBL/GenBank/DDBJ databases">
        <title>Complete genome sequence of Shewanella psychrophila WP2, a deep sea bacterium isolated from west Pacific sediment.</title>
        <authorList>
            <person name="Xu G."/>
            <person name="Jian H."/>
        </authorList>
    </citation>
    <scope>NUCLEOTIDE SEQUENCE [LARGE SCALE GENOMIC DNA]</scope>
    <source>
        <strain evidence="6 7">WP2</strain>
    </source>
</reference>
<feature type="repeat" description="TPR" evidence="4">
    <location>
        <begin position="514"/>
        <end position="547"/>
    </location>
</feature>
<dbReference type="KEGG" id="spsw:Sps_02022"/>
<feature type="repeat" description="TPR" evidence="4">
    <location>
        <begin position="582"/>
        <end position="615"/>
    </location>
</feature>
<feature type="signal peptide" evidence="5">
    <location>
        <begin position="1"/>
        <end position="23"/>
    </location>
</feature>
<dbReference type="PANTHER" id="PTHR35038:SF8">
    <property type="entry name" value="C-TYPE POLYHEME CYTOCHROME OMCC"/>
    <property type="match status" value="1"/>
</dbReference>
<dbReference type="InterPro" id="IPR036280">
    <property type="entry name" value="Multihaem_cyt_sf"/>
</dbReference>
<dbReference type="PROSITE" id="PS50005">
    <property type="entry name" value="TPR"/>
    <property type="match status" value="3"/>
</dbReference>
<dbReference type="Proteomes" id="UP000189545">
    <property type="component" value="Chromosome"/>
</dbReference>
<evidence type="ECO:0000256" key="4">
    <source>
        <dbReference type="PROSITE-ProRule" id="PRU00339"/>
    </source>
</evidence>
<dbReference type="InterPro" id="IPR051829">
    <property type="entry name" value="Multiheme_Cytochr_ET"/>
</dbReference>
<dbReference type="PANTHER" id="PTHR35038">
    <property type="entry name" value="DISSIMILATORY SULFITE REDUCTASE SIRA"/>
    <property type="match status" value="1"/>
</dbReference>
<keyword evidence="3 4" id="KW-0802">TPR repeat</keyword>
<dbReference type="EMBL" id="CP014782">
    <property type="protein sequence ID" value="AQS37182.1"/>
    <property type="molecule type" value="Genomic_DNA"/>
</dbReference>
<evidence type="ECO:0000313" key="6">
    <source>
        <dbReference type="EMBL" id="AQS37182.1"/>
    </source>
</evidence>
<evidence type="ECO:0000256" key="1">
    <source>
        <dbReference type="ARBA" id="ARBA00022729"/>
    </source>
</evidence>
<evidence type="ECO:0000313" key="7">
    <source>
        <dbReference type="Proteomes" id="UP000189545"/>
    </source>
</evidence>
<dbReference type="SUPFAM" id="SSF48695">
    <property type="entry name" value="Multiheme cytochromes"/>
    <property type="match status" value="1"/>
</dbReference>
<gene>
    <name evidence="6" type="ORF">Sps_02022</name>
</gene>
<evidence type="ECO:0000256" key="3">
    <source>
        <dbReference type="ARBA" id="ARBA00022803"/>
    </source>
</evidence>
<keyword evidence="7" id="KW-1185">Reference proteome</keyword>
<proteinExistence type="predicted"/>
<dbReference type="Pfam" id="PF13181">
    <property type="entry name" value="TPR_8"/>
    <property type="match status" value="2"/>
</dbReference>
<organism evidence="6 7">
    <name type="scientific">Shewanella psychrophila</name>
    <dbReference type="NCBI Taxonomy" id="225848"/>
    <lineage>
        <taxon>Bacteria</taxon>
        <taxon>Pseudomonadati</taxon>
        <taxon>Pseudomonadota</taxon>
        <taxon>Gammaproteobacteria</taxon>
        <taxon>Alteromonadales</taxon>
        <taxon>Shewanellaceae</taxon>
        <taxon>Shewanella</taxon>
    </lineage>
</organism>
<feature type="repeat" description="TPR" evidence="4">
    <location>
        <begin position="548"/>
        <end position="581"/>
    </location>
</feature>
<protein>
    <submittedName>
        <fullName evidence="6">Flp pilus assembly protein TadD</fullName>
    </submittedName>
</protein>
<evidence type="ECO:0000256" key="2">
    <source>
        <dbReference type="ARBA" id="ARBA00022737"/>
    </source>
</evidence>
<accession>A0A1S6HNV1</accession>
<dbReference type="InterPro" id="IPR011990">
    <property type="entry name" value="TPR-like_helical_dom_sf"/>
</dbReference>
<keyword evidence="1 5" id="KW-0732">Signal</keyword>
<dbReference type="Pfam" id="PF13432">
    <property type="entry name" value="TPR_16"/>
    <property type="match status" value="1"/>
</dbReference>
<evidence type="ECO:0000256" key="5">
    <source>
        <dbReference type="SAM" id="SignalP"/>
    </source>
</evidence>
<dbReference type="Gene3D" id="3.90.10.10">
    <property type="entry name" value="Cytochrome C3"/>
    <property type="match status" value="1"/>
</dbReference>